<feature type="non-terminal residue" evidence="1">
    <location>
        <position position="217"/>
    </location>
</feature>
<dbReference type="AlphaFoldDB" id="A0A146K798"/>
<dbReference type="SUPFAM" id="SSF52058">
    <property type="entry name" value="L domain-like"/>
    <property type="match status" value="1"/>
</dbReference>
<gene>
    <name evidence="1" type="ORF">TPC1_16891</name>
</gene>
<dbReference type="Pfam" id="PF13306">
    <property type="entry name" value="LRR_5"/>
    <property type="match status" value="1"/>
</dbReference>
<sequence length="217" mass="24716">NFQTLSEKLCFLNWQGQSSCNFNNLTVSASTDKSLQKENNVIDELPNPDTLRLMGPTKRQVHKSMFQQSPLITPQFVYLAQESLDLVTKQIRGLVLHNLKAIEDSFHVGEQLIFAHLPNLERICKSGFEFCQSLRRLYSNKLTQIGENTFYGCVSLTEISSQKILVIQKLSFAYCQSLVDVDLTCAISIKNDAFCHCLALKQLRCRDIKEVSDQTFN</sequence>
<accession>A0A146K798</accession>
<evidence type="ECO:0000313" key="1">
    <source>
        <dbReference type="EMBL" id="JAP91486.1"/>
    </source>
</evidence>
<dbReference type="InterPro" id="IPR032675">
    <property type="entry name" value="LRR_dom_sf"/>
</dbReference>
<feature type="non-terminal residue" evidence="1">
    <location>
        <position position="1"/>
    </location>
</feature>
<protein>
    <submittedName>
        <fullName evidence="1">Leucine rich repeats-containing protein</fullName>
    </submittedName>
</protein>
<reference evidence="1" key="1">
    <citation type="submission" date="2015-07" db="EMBL/GenBank/DDBJ databases">
        <title>Adaptation to a free-living lifestyle via gene acquisitions in the diplomonad Trepomonas sp. PC1.</title>
        <authorList>
            <person name="Xu F."/>
            <person name="Jerlstrom-Hultqvist J."/>
            <person name="Kolisko M."/>
            <person name="Simpson A.G.B."/>
            <person name="Roger A.J."/>
            <person name="Svard S.G."/>
            <person name="Andersson J.O."/>
        </authorList>
    </citation>
    <scope>NUCLEOTIDE SEQUENCE</scope>
    <source>
        <strain evidence="1">PC1</strain>
    </source>
</reference>
<dbReference type="EMBL" id="GDID01005120">
    <property type="protein sequence ID" value="JAP91486.1"/>
    <property type="molecule type" value="Transcribed_RNA"/>
</dbReference>
<name>A0A146K798_9EUKA</name>
<dbReference type="InterPro" id="IPR026906">
    <property type="entry name" value="LRR_5"/>
</dbReference>
<dbReference type="Gene3D" id="3.80.10.10">
    <property type="entry name" value="Ribonuclease Inhibitor"/>
    <property type="match status" value="1"/>
</dbReference>
<proteinExistence type="predicted"/>
<organism evidence="1">
    <name type="scientific">Trepomonas sp. PC1</name>
    <dbReference type="NCBI Taxonomy" id="1076344"/>
    <lineage>
        <taxon>Eukaryota</taxon>
        <taxon>Metamonada</taxon>
        <taxon>Diplomonadida</taxon>
        <taxon>Hexamitidae</taxon>
        <taxon>Hexamitinae</taxon>
        <taxon>Trepomonas</taxon>
    </lineage>
</organism>